<name>A0ACC2S0D0_9FUNG</name>
<dbReference type="Proteomes" id="UP001165960">
    <property type="component" value="Unassembled WGS sequence"/>
</dbReference>
<organism evidence="1 2">
    <name type="scientific">Entomophthora muscae</name>
    <dbReference type="NCBI Taxonomy" id="34485"/>
    <lineage>
        <taxon>Eukaryota</taxon>
        <taxon>Fungi</taxon>
        <taxon>Fungi incertae sedis</taxon>
        <taxon>Zoopagomycota</taxon>
        <taxon>Entomophthoromycotina</taxon>
        <taxon>Entomophthoromycetes</taxon>
        <taxon>Entomophthorales</taxon>
        <taxon>Entomophthoraceae</taxon>
        <taxon>Entomophthora</taxon>
    </lineage>
</organism>
<protein>
    <submittedName>
        <fullName evidence="1">Uncharacterized protein</fullName>
    </submittedName>
</protein>
<proteinExistence type="predicted"/>
<sequence length="598" mass="66854">MDLLRVYGSDSDSDAPTPSAPLPTKISSLYRVQPAPDVDLVEEKIYDVAIQPDETSARRVGGVPVGQVMKVNVPYEHLPVAKIEKVDATKNVQDLLIKHGVYGHLDQQAFSDHDFRTQENTFRAYGYAKDPSLTTLDNAGGLGAGVAGTGYVGDFERALLYDGATTANRLPKAIRDTLAPRPKRKPKGDVTILEGEGAYQGPWAGYEGEEVGEPCGPSIEETEEQEEVAAPQGEVVDEVQDEPATKKVKDTQEGMDSTIFHGDTETDYLGRTYMHVPQDLDIDLLAEPGNQQCFLPKKRIHTWTGHSKAVSAIRFFPNSGHLLLSAGMDNKLKIWDVYHDRKCLRTFMGHSKAVRDVNFNNKGTRFISASYDRYVKIWDTETGKCIRTFTTGKIPYCAKFHPDPDKQNIFLAGCSDKKIIQFDTRSGDITQEYDQHLGAVNSITFVDDNRRFVSTSDDKTMRVWEFGIPVVIKYVAEPYMHSMPAVSLHPSRKWMACQSLDNQILIYGAKGRFSLNSKKRFAGHVVAGYACQPNFSADGRFVMSGDADGNLWFWDWKTSKILKKLQCHTSVLIGCEWHPHETSKVATCSWDGTIKYWD</sequence>
<reference evidence="1" key="1">
    <citation type="submission" date="2022-04" db="EMBL/GenBank/DDBJ databases">
        <title>Genome of the entomopathogenic fungus Entomophthora muscae.</title>
        <authorList>
            <person name="Elya C."/>
            <person name="Lovett B.R."/>
            <person name="Lee E."/>
            <person name="Macias A.M."/>
            <person name="Hajek A.E."/>
            <person name="De Bivort B.L."/>
            <person name="Kasson M.T."/>
            <person name="De Fine Licht H.H."/>
            <person name="Stajich J.E."/>
        </authorList>
    </citation>
    <scope>NUCLEOTIDE SEQUENCE</scope>
    <source>
        <strain evidence="1">Berkeley</strain>
    </source>
</reference>
<gene>
    <name evidence="1" type="ORF">DSO57_1000597</name>
</gene>
<dbReference type="EMBL" id="QTSX02006391">
    <property type="protein sequence ID" value="KAJ9055739.1"/>
    <property type="molecule type" value="Genomic_DNA"/>
</dbReference>
<evidence type="ECO:0000313" key="2">
    <source>
        <dbReference type="Proteomes" id="UP001165960"/>
    </source>
</evidence>
<comment type="caution">
    <text evidence="1">The sequence shown here is derived from an EMBL/GenBank/DDBJ whole genome shotgun (WGS) entry which is preliminary data.</text>
</comment>
<evidence type="ECO:0000313" key="1">
    <source>
        <dbReference type="EMBL" id="KAJ9055739.1"/>
    </source>
</evidence>
<keyword evidence="2" id="KW-1185">Reference proteome</keyword>
<accession>A0ACC2S0D0</accession>